<dbReference type="Proteomes" id="UP001168528">
    <property type="component" value="Unassembled WGS sequence"/>
</dbReference>
<keyword evidence="2" id="KW-1185">Reference proteome</keyword>
<dbReference type="EMBL" id="JAUKPO010000016">
    <property type="protein sequence ID" value="MDO1449141.1"/>
    <property type="molecule type" value="Genomic_DNA"/>
</dbReference>
<evidence type="ECO:0000313" key="1">
    <source>
        <dbReference type="EMBL" id="MDO1449141.1"/>
    </source>
</evidence>
<dbReference type="RefSeq" id="WP_302039942.1">
    <property type="nucleotide sequence ID" value="NZ_JAUKPO010000016.1"/>
</dbReference>
<protein>
    <recommendedName>
        <fullName evidence="3">Zf-HC2 domain-containing protein</fullName>
    </recommendedName>
</protein>
<sequence length="252" mass="29183">MKPSAEDWENQELDKLLFEYLEGNLPDEQARELEKKAASDALLGTELEYWKETKVTAELYDTHLLEERLVRVESIPAKQPVESTKNTNASLYAFVWLVCICSVWPIRLKQEKTTLAPKYIVEILAREKSTPILAIVEQKQETRFTKRNSETQKRDLPISTSLYTEKTIPHLPDLRKVESNQLPVSRQIQEIRIPASASKKLRVPAIPATRTITRKQARQIARMKEKALQRRMANEFLKGRVPYVVPLNTQNF</sequence>
<name>A0ABT8RBS7_9BACT</name>
<evidence type="ECO:0008006" key="3">
    <source>
        <dbReference type="Google" id="ProtNLM"/>
    </source>
</evidence>
<evidence type="ECO:0000313" key="2">
    <source>
        <dbReference type="Proteomes" id="UP001168528"/>
    </source>
</evidence>
<accession>A0ABT8RBS7</accession>
<organism evidence="1 2">
    <name type="scientific">Rhodocytophaga aerolata</name>
    <dbReference type="NCBI Taxonomy" id="455078"/>
    <lineage>
        <taxon>Bacteria</taxon>
        <taxon>Pseudomonadati</taxon>
        <taxon>Bacteroidota</taxon>
        <taxon>Cytophagia</taxon>
        <taxon>Cytophagales</taxon>
        <taxon>Rhodocytophagaceae</taxon>
        <taxon>Rhodocytophaga</taxon>
    </lineage>
</organism>
<proteinExistence type="predicted"/>
<reference evidence="1" key="1">
    <citation type="submission" date="2023-07" db="EMBL/GenBank/DDBJ databases">
        <title>The genome sequence of Rhodocytophaga aerolata KACC 12507.</title>
        <authorList>
            <person name="Zhang X."/>
        </authorList>
    </citation>
    <scope>NUCLEOTIDE SEQUENCE</scope>
    <source>
        <strain evidence="1">KACC 12507</strain>
    </source>
</reference>
<comment type="caution">
    <text evidence="1">The sequence shown here is derived from an EMBL/GenBank/DDBJ whole genome shotgun (WGS) entry which is preliminary data.</text>
</comment>
<gene>
    <name evidence="1" type="ORF">Q0590_22885</name>
</gene>